<evidence type="ECO:0008006" key="5">
    <source>
        <dbReference type="Google" id="ProtNLM"/>
    </source>
</evidence>
<sequence length="152" mass="16212">MTKKRTVLIMGLGLHGGGAGAANYFSARGDEVSVTDLKTEAELEQGIQLVKDRDRIRFVLGRHEYRDFETADLIIQNPGVPPDSPYVAHARAKGVQVETDISIFLDLVSGKTDAIVGVTGTKGKSTTASLLHAILNLQGHALLAGNITVSVF</sequence>
<protein>
    <recommendedName>
        <fullName evidence="5">Mur ligase central domain-containing protein</fullName>
    </recommendedName>
</protein>
<evidence type="ECO:0000256" key="1">
    <source>
        <dbReference type="ARBA" id="ARBA00022598"/>
    </source>
</evidence>
<evidence type="ECO:0000256" key="3">
    <source>
        <dbReference type="ARBA" id="ARBA00022840"/>
    </source>
</evidence>
<dbReference type="InterPro" id="IPR036565">
    <property type="entry name" value="Mur-like_cat_sf"/>
</dbReference>
<dbReference type="Pfam" id="PF21799">
    <property type="entry name" value="MurD-like_N"/>
    <property type="match status" value="1"/>
</dbReference>
<keyword evidence="3" id="KW-0067">ATP-binding</keyword>
<evidence type="ECO:0000313" key="4">
    <source>
        <dbReference type="EMBL" id="GAG52071.1"/>
    </source>
</evidence>
<dbReference type="GO" id="GO:0051301">
    <property type="term" value="P:cell division"/>
    <property type="evidence" value="ECO:0007669"/>
    <property type="project" value="InterPro"/>
</dbReference>
<keyword evidence="1" id="KW-0436">Ligase</keyword>
<dbReference type="GO" id="GO:0005524">
    <property type="term" value="F:ATP binding"/>
    <property type="evidence" value="ECO:0007669"/>
    <property type="project" value="UniProtKB-KW"/>
</dbReference>
<dbReference type="Gene3D" id="3.40.1190.10">
    <property type="entry name" value="Mur-like, catalytic domain"/>
    <property type="match status" value="1"/>
</dbReference>
<evidence type="ECO:0000256" key="2">
    <source>
        <dbReference type="ARBA" id="ARBA00022741"/>
    </source>
</evidence>
<dbReference type="EMBL" id="BARS01056175">
    <property type="protein sequence ID" value="GAG52071.1"/>
    <property type="molecule type" value="Genomic_DNA"/>
</dbReference>
<dbReference type="GO" id="GO:0008764">
    <property type="term" value="F:UDP-N-acetylmuramoylalanine-D-glutamate ligase activity"/>
    <property type="evidence" value="ECO:0007669"/>
    <property type="project" value="InterPro"/>
</dbReference>
<organism evidence="4">
    <name type="scientific">marine sediment metagenome</name>
    <dbReference type="NCBI Taxonomy" id="412755"/>
    <lineage>
        <taxon>unclassified sequences</taxon>
        <taxon>metagenomes</taxon>
        <taxon>ecological metagenomes</taxon>
    </lineage>
</organism>
<accession>X0ZVF1</accession>
<dbReference type="GO" id="GO:0005737">
    <property type="term" value="C:cytoplasm"/>
    <property type="evidence" value="ECO:0007669"/>
    <property type="project" value="InterPro"/>
</dbReference>
<name>X0ZVF1_9ZZZZ</name>
<gene>
    <name evidence="4" type="ORF">S01H1_82806</name>
</gene>
<dbReference type="SUPFAM" id="SSF53623">
    <property type="entry name" value="MurD-like peptide ligases, catalytic domain"/>
    <property type="match status" value="1"/>
</dbReference>
<reference evidence="4" key="1">
    <citation type="journal article" date="2014" name="Front. Microbiol.">
        <title>High frequency of phylogenetically diverse reductive dehalogenase-homologous genes in deep subseafloor sedimentary metagenomes.</title>
        <authorList>
            <person name="Kawai M."/>
            <person name="Futagami T."/>
            <person name="Toyoda A."/>
            <person name="Takaki Y."/>
            <person name="Nishi S."/>
            <person name="Hori S."/>
            <person name="Arai W."/>
            <person name="Tsubouchi T."/>
            <person name="Morono Y."/>
            <person name="Uchiyama I."/>
            <person name="Ito T."/>
            <person name="Fujiyama A."/>
            <person name="Inagaki F."/>
            <person name="Takami H."/>
        </authorList>
    </citation>
    <scope>NUCLEOTIDE SEQUENCE</scope>
    <source>
        <strain evidence="4">Expedition CK06-06</strain>
    </source>
</reference>
<dbReference type="PANTHER" id="PTHR43692:SF1">
    <property type="entry name" value="UDP-N-ACETYLMURAMOYLALANINE--D-GLUTAMATE LIGASE"/>
    <property type="match status" value="1"/>
</dbReference>
<dbReference type="GO" id="GO:0008360">
    <property type="term" value="P:regulation of cell shape"/>
    <property type="evidence" value="ECO:0007669"/>
    <property type="project" value="InterPro"/>
</dbReference>
<keyword evidence="2" id="KW-0547">Nucleotide-binding</keyword>
<dbReference type="PANTHER" id="PTHR43692">
    <property type="entry name" value="UDP-N-ACETYLMURAMOYLALANINE--D-GLUTAMATE LIGASE"/>
    <property type="match status" value="1"/>
</dbReference>
<dbReference type="Gene3D" id="3.40.50.720">
    <property type="entry name" value="NAD(P)-binding Rossmann-like Domain"/>
    <property type="match status" value="1"/>
</dbReference>
<dbReference type="SUPFAM" id="SSF51984">
    <property type="entry name" value="MurCD N-terminal domain"/>
    <property type="match status" value="1"/>
</dbReference>
<dbReference type="AlphaFoldDB" id="X0ZVF1"/>
<dbReference type="InterPro" id="IPR005762">
    <property type="entry name" value="MurD"/>
</dbReference>
<proteinExistence type="predicted"/>
<comment type="caution">
    <text evidence="4">The sequence shown here is derived from an EMBL/GenBank/DDBJ whole genome shotgun (WGS) entry which is preliminary data.</text>
</comment>